<feature type="domain" description="SH3" evidence="5">
    <location>
        <begin position="269"/>
        <end position="337"/>
    </location>
</feature>
<dbReference type="InterPro" id="IPR023578">
    <property type="entry name" value="Ras_GEF_dom_sf"/>
</dbReference>
<dbReference type="PROSITE" id="PS50002">
    <property type="entry name" value="SH3"/>
    <property type="match status" value="1"/>
</dbReference>
<dbReference type="InterPro" id="IPR000651">
    <property type="entry name" value="Ras-like_Gua-exchang_fac_N"/>
</dbReference>
<feature type="domain" description="N-terminal Ras-GEF" evidence="7">
    <location>
        <begin position="789"/>
        <end position="930"/>
    </location>
</feature>
<dbReference type="GO" id="GO:0005085">
    <property type="term" value="F:guanyl-nucleotide exchange factor activity"/>
    <property type="evidence" value="ECO:0007669"/>
    <property type="project" value="UniProtKB-KW"/>
</dbReference>
<dbReference type="InterPro" id="IPR001895">
    <property type="entry name" value="RASGEF_cat_dom"/>
</dbReference>
<evidence type="ECO:0000259" key="5">
    <source>
        <dbReference type="PROSITE" id="PS50002"/>
    </source>
</evidence>
<name>A0AAN7WH39_9SACH</name>
<dbReference type="Gene3D" id="2.30.30.40">
    <property type="entry name" value="SH3 Domains"/>
    <property type="match status" value="1"/>
</dbReference>
<dbReference type="SMART" id="SM00229">
    <property type="entry name" value="RasGEFN"/>
    <property type="match status" value="1"/>
</dbReference>
<evidence type="ECO:0000313" key="8">
    <source>
        <dbReference type="EMBL" id="KAK5779600.1"/>
    </source>
</evidence>
<comment type="caution">
    <text evidence="8">The sequence shown here is derived from an EMBL/GenBank/DDBJ whole genome shotgun (WGS) entry which is preliminary data.</text>
</comment>
<dbReference type="PROSITE" id="PS50009">
    <property type="entry name" value="RASGEF_CAT"/>
    <property type="match status" value="1"/>
</dbReference>
<evidence type="ECO:0000259" key="7">
    <source>
        <dbReference type="PROSITE" id="PS50212"/>
    </source>
</evidence>
<dbReference type="Pfam" id="PF00617">
    <property type="entry name" value="RasGEF"/>
    <property type="match status" value="1"/>
</dbReference>
<dbReference type="InterPro" id="IPR036964">
    <property type="entry name" value="RASGEF_cat_dom_sf"/>
</dbReference>
<evidence type="ECO:0000259" key="6">
    <source>
        <dbReference type="PROSITE" id="PS50009"/>
    </source>
</evidence>
<dbReference type="GO" id="GO:0007265">
    <property type="term" value="P:Ras protein signal transduction"/>
    <property type="evidence" value="ECO:0007669"/>
    <property type="project" value="TreeGrafter"/>
</dbReference>
<dbReference type="InterPro" id="IPR036028">
    <property type="entry name" value="SH3-like_dom_sf"/>
</dbReference>
<dbReference type="EMBL" id="JAWIZZ010000047">
    <property type="protein sequence ID" value="KAK5779600.1"/>
    <property type="molecule type" value="Genomic_DNA"/>
</dbReference>
<dbReference type="SUPFAM" id="SSF50044">
    <property type="entry name" value="SH3-domain"/>
    <property type="match status" value="1"/>
</dbReference>
<evidence type="ECO:0000256" key="3">
    <source>
        <dbReference type="PROSITE-ProRule" id="PRU00168"/>
    </source>
</evidence>
<dbReference type="CDD" id="cd06224">
    <property type="entry name" value="REM"/>
    <property type="match status" value="1"/>
</dbReference>
<gene>
    <name evidence="8" type="ORF">RI543_003492</name>
</gene>
<dbReference type="GO" id="GO:0005886">
    <property type="term" value="C:plasma membrane"/>
    <property type="evidence" value="ECO:0007669"/>
    <property type="project" value="TreeGrafter"/>
</dbReference>
<sequence>MDAKEDNFNFNIENITISPTKSLVYYDSPTHHNKLYPITSPQTNLHSKKTSKQKQIPYENYMSNSTSNSTVESFVTATSEFHIEGSSIDEKPKKNVFASLTENNNSTTTLQQTHNQNDLHYDTNFTTPKFDSPHTLTFQQESVHDNTELSKNLLMKSTTNVNQTSSTESKNILHIKYSSPRKAIRASRLINSEDFVYDKTNKNNKQKKHIKTKTIQSSHKQNDDSLLSENTINTITFDTLDLSNRIQESTVFADNEISKDQYIFNFNNYAYLFIIALHGFNAETLEAEEDIQICLSFEKNDVAFIHVADESGWGEVTLINQQKRGWVPLNYFTDVLQPELNIDKNTDAIKQTYNYISSRIPLESLLTASAKFLVDFERQAETNKILKIDLINDIRDGVKKLLQLTECVSRSDDLVKNYLDIKKTRKKLLAEWYNLMIKADHYKNSHSPKNVSTIVILLYTVIEKAFAFYASWGNEKLHIINQHNVHIYNQVNNIFHNDTQNDIISENKHLKTPPHAMERLGEIYNILFTYIGIILGRLDIIQHSSAGYESLELIVHQIIILLRELLYISKSCSYIIQQKYKYAYESTLDSNLDPLLSLVSELVSCVKILVTKVLTEDEHFYSSKESLKPQHFFSYVYTSEEKNLIRIISQMAPLIKNVVFGCNSYIRLIGNFKLGDDREYLDFSYLTVTPEDFVKKCGYSNNYNQLILNAKGKLGRLARFSSIHPIKKSKIVNNIFLDNPLDENEKEFSRNSVFDKFKLDIDCQTEEDNTSLLPINYTEIIQKEILFDNNGALVGASFRAFVLKLTDELDKPDDLLIASFLLHFRKFGNIVDLVDELITRFDIINKSSQYETERGNGIYSSKASRLKTRRRLVCSIFQKWMESYWEFQDYDILPSMVNFFNEIVSSYLPIESKALIEVACRLFNILTNTATKTNDLLVFHQLKTTSTICPKVLSVISETSSINSLRSSVFSLDDRIINQYGLTRTKSNSSKNSKSLLLPQLEVGESSLLSDEEIEKTKKSIMFYETVTKITVDSNSEAYEVGDSLELWRKLKTVDVSTNFLVEQFNKPSFGLTDIHPLELAKQLTALESALFLRIQPMELVHYKEPNFSPNIVAILNFSNQLSNYVTETICAPYLSLIQRVYRLQTWLRIALSCAYFRNFNSVATIMASLQNHSIERLHSIWNALDKKDSTLFDYLVRIVHPNHNFKVYRTKLNSITKDHLYSKSPLPVVPFVNLYLQDLTFLDDGNPSFKDPHSFRPNKLVNVDKYIRMTKIISNLQFFQVGYSQSSLDSLDKRNSFFQVAENLSIDTDVITDIANLQEFIIFEFWRVNKYYEHDSERGYKQSLHITPRNQGH</sequence>
<dbReference type="SMART" id="SM00147">
    <property type="entry name" value="RasGEF"/>
    <property type="match status" value="1"/>
</dbReference>
<dbReference type="Gene3D" id="1.10.840.10">
    <property type="entry name" value="Ras guanine-nucleotide exchange factors catalytic domain"/>
    <property type="match status" value="1"/>
</dbReference>
<accession>A0AAN7WH39</accession>
<dbReference type="InterPro" id="IPR001452">
    <property type="entry name" value="SH3_domain"/>
</dbReference>
<evidence type="ECO:0000256" key="4">
    <source>
        <dbReference type="PROSITE-ProRule" id="PRU00192"/>
    </source>
</evidence>
<evidence type="ECO:0000313" key="9">
    <source>
        <dbReference type="Proteomes" id="UP001306508"/>
    </source>
</evidence>
<dbReference type="PROSITE" id="PS50212">
    <property type="entry name" value="RASGEF_NTER"/>
    <property type="match status" value="1"/>
</dbReference>
<dbReference type="Pfam" id="PF00618">
    <property type="entry name" value="RasGEF_N"/>
    <property type="match status" value="1"/>
</dbReference>
<feature type="domain" description="Ras-GEF" evidence="6">
    <location>
        <begin position="1076"/>
        <end position="1314"/>
    </location>
</feature>
<dbReference type="PANTHER" id="PTHR23113">
    <property type="entry name" value="GUANINE NUCLEOTIDE EXCHANGE FACTOR"/>
    <property type="match status" value="1"/>
</dbReference>
<keyword evidence="2 3" id="KW-0344">Guanine-nucleotide releasing factor</keyword>
<proteinExistence type="predicted"/>
<dbReference type="SUPFAM" id="SSF48366">
    <property type="entry name" value="Ras GEF"/>
    <property type="match status" value="1"/>
</dbReference>
<reference evidence="9" key="1">
    <citation type="submission" date="2023-07" db="EMBL/GenBank/DDBJ databases">
        <title>A draft genome of Kazachstania heterogenica Y-27499.</title>
        <authorList>
            <person name="Donic C."/>
            <person name="Kralova J.S."/>
            <person name="Fidel L."/>
            <person name="Ben-Dor S."/>
            <person name="Jung S."/>
        </authorList>
    </citation>
    <scope>NUCLEOTIDE SEQUENCE [LARGE SCALE GENOMIC DNA]</scope>
    <source>
        <strain evidence="9">Y27499</strain>
    </source>
</reference>
<dbReference type="Proteomes" id="UP001306508">
    <property type="component" value="Unassembled WGS sequence"/>
</dbReference>
<evidence type="ECO:0000256" key="2">
    <source>
        <dbReference type="ARBA" id="ARBA00022658"/>
    </source>
</evidence>
<dbReference type="Gene3D" id="1.20.870.10">
    <property type="entry name" value="Son of sevenless (SoS) protein Chain: S domain 1"/>
    <property type="match status" value="1"/>
</dbReference>
<organism evidence="8 9">
    <name type="scientific">Arxiozyma heterogenica</name>
    <dbReference type="NCBI Taxonomy" id="278026"/>
    <lineage>
        <taxon>Eukaryota</taxon>
        <taxon>Fungi</taxon>
        <taxon>Dikarya</taxon>
        <taxon>Ascomycota</taxon>
        <taxon>Saccharomycotina</taxon>
        <taxon>Saccharomycetes</taxon>
        <taxon>Saccharomycetales</taxon>
        <taxon>Saccharomycetaceae</taxon>
        <taxon>Arxiozyma</taxon>
    </lineage>
</organism>
<dbReference type="InterPro" id="IPR008937">
    <property type="entry name" value="Ras-like_GEF"/>
</dbReference>
<dbReference type="PANTHER" id="PTHR23113:SF354">
    <property type="entry name" value="BUD SITE SELECTION PROTEIN 5"/>
    <property type="match status" value="1"/>
</dbReference>
<keyword evidence="9" id="KW-1185">Reference proteome</keyword>
<protein>
    <recommendedName>
        <fullName evidence="10">Ras GEF</fullName>
    </recommendedName>
</protein>
<evidence type="ECO:0000256" key="1">
    <source>
        <dbReference type="ARBA" id="ARBA00022443"/>
    </source>
</evidence>
<evidence type="ECO:0008006" key="10">
    <source>
        <dbReference type="Google" id="ProtNLM"/>
    </source>
</evidence>
<keyword evidence="1 4" id="KW-0728">SH3 domain</keyword>